<name>J3NMS1_GAET3</name>
<reference evidence="3" key="1">
    <citation type="submission" date="2010-07" db="EMBL/GenBank/DDBJ databases">
        <title>The genome sequence of Gaeumannomyces graminis var. tritici strain R3-111a-1.</title>
        <authorList>
            <consortium name="The Broad Institute Genome Sequencing Platform"/>
            <person name="Ma L.-J."/>
            <person name="Dead R."/>
            <person name="Young S."/>
            <person name="Zeng Q."/>
            <person name="Koehrsen M."/>
            <person name="Alvarado L."/>
            <person name="Berlin A."/>
            <person name="Chapman S.B."/>
            <person name="Chen Z."/>
            <person name="Freedman E."/>
            <person name="Gellesch M."/>
            <person name="Goldberg J."/>
            <person name="Griggs A."/>
            <person name="Gujja S."/>
            <person name="Heilman E.R."/>
            <person name="Heiman D."/>
            <person name="Hepburn T."/>
            <person name="Howarth C."/>
            <person name="Jen D."/>
            <person name="Larson L."/>
            <person name="Mehta T."/>
            <person name="Neiman D."/>
            <person name="Pearson M."/>
            <person name="Roberts A."/>
            <person name="Saif S."/>
            <person name="Shea T."/>
            <person name="Shenoy N."/>
            <person name="Sisk P."/>
            <person name="Stolte C."/>
            <person name="Sykes S."/>
            <person name="Walk T."/>
            <person name="White J."/>
            <person name="Yandava C."/>
            <person name="Haas B."/>
            <person name="Nusbaum C."/>
            <person name="Birren B."/>
        </authorList>
    </citation>
    <scope>NUCLEOTIDE SEQUENCE [LARGE SCALE GENOMIC DNA]</scope>
    <source>
        <strain evidence="3">R3-111a-1</strain>
    </source>
</reference>
<reference evidence="1" key="3">
    <citation type="submission" date="2010-09" db="EMBL/GenBank/DDBJ databases">
        <title>Annotation of Gaeumannomyces graminis var. tritici R3-111a-1.</title>
        <authorList>
            <consortium name="The Broad Institute Genome Sequencing Platform"/>
            <person name="Ma L.-J."/>
            <person name="Dead R."/>
            <person name="Young S.K."/>
            <person name="Zeng Q."/>
            <person name="Gargeya S."/>
            <person name="Fitzgerald M."/>
            <person name="Haas B."/>
            <person name="Abouelleil A."/>
            <person name="Alvarado L."/>
            <person name="Arachchi H.M."/>
            <person name="Berlin A."/>
            <person name="Brown A."/>
            <person name="Chapman S.B."/>
            <person name="Chen Z."/>
            <person name="Dunbar C."/>
            <person name="Freedman E."/>
            <person name="Gearin G."/>
            <person name="Gellesch M."/>
            <person name="Goldberg J."/>
            <person name="Griggs A."/>
            <person name="Gujja S."/>
            <person name="Heiman D."/>
            <person name="Howarth C."/>
            <person name="Larson L."/>
            <person name="Lui A."/>
            <person name="MacDonald P.J.P."/>
            <person name="Mehta T."/>
            <person name="Montmayeur A."/>
            <person name="Murphy C."/>
            <person name="Neiman D."/>
            <person name="Pearson M."/>
            <person name="Priest M."/>
            <person name="Roberts A."/>
            <person name="Saif S."/>
            <person name="Shea T."/>
            <person name="Shenoy N."/>
            <person name="Sisk P."/>
            <person name="Stolte C."/>
            <person name="Sykes S."/>
            <person name="Yandava C."/>
            <person name="Wortman J."/>
            <person name="Nusbaum C."/>
            <person name="Birren B."/>
        </authorList>
    </citation>
    <scope>NUCLEOTIDE SEQUENCE</scope>
    <source>
        <strain evidence="1">R3-111a-1</strain>
    </source>
</reference>
<organism evidence="1">
    <name type="scientific">Gaeumannomyces tritici (strain R3-111a-1)</name>
    <name type="common">Wheat and barley take-all root rot fungus</name>
    <name type="synonym">Gaeumannomyces graminis var. tritici</name>
    <dbReference type="NCBI Taxonomy" id="644352"/>
    <lineage>
        <taxon>Eukaryota</taxon>
        <taxon>Fungi</taxon>
        <taxon>Dikarya</taxon>
        <taxon>Ascomycota</taxon>
        <taxon>Pezizomycotina</taxon>
        <taxon>Sordariomycetes</taxon>
        <taxon>Sordariomycetidae</taxon>
        <taxon>Magnaporthales</taxon>
        <taxon>Magnaporthaceae</taxon>
        <taxon>Gaeumannomyces</taxon>
    </lineage>
</organism>
<reference evidence="1" key="2">
    <citation type="submission" date="2010-07" db="EMBL/GenBank/DDBJ databases">
        <authorList>
            <consortium name="The Broad Institute Genome Sequencing Platform"/>
            <consortium name="Broad Institute Genome Sequencing Center for Infectious Disease"/>
            <person name="Ma L.-J."/>
            <person name="Dead R."/>
            <person name="Young S."/>
            <person name="Zeng Q."/>
            <person name="Koehrsen M."/>
            <person name="Alvarado L."/>
            <person name="Berlin A."/>
            <person name="Chapman S.B."/>
            <person name="Chen Z."/>
            <person name="Freedman E."/>
            <person name="Gellesch M."/>
            <person name="Goldberg J."/>
            <person name="Griggs A."/>
            <person name="Gujja S."/>
            <person name="Heilman E.R."/>
            <person name="Heiman D."/>
            <person name="Hepburn T."/>
            <person name="Howarth C."/>
            <person name="Jen D."/>
            <person name="Larson L."/>
            <person name="Mehta T."/>
            <person name="Neiman D."/>
            <person name="Pearson M."/>
            <person name="Roberts A."/>
            <person name="Saif S."/>
            <person name="Shea T."/>
            <person name="Shenoy N."/>
            <person name="Sisk P."/>
            <person name="Stolte C."/>
            <person name="Sykes S."/>
            <person name="Walk T."/>
            <person name="White J."/>
            <person name="Yandava C."/>
            <person name="Haas B."/>
            <person name="Nusbaum C."/>
            <person name="Birren B."/>
        </authorList>
    </citation>
    <scope>NUCLEOTIDE SEQUENCE</scope>
    <source>
        <strain evidence="1">R3-111a-1</strain>
    </source>
</reference>
<evidence type="ECO:0000313" key="1">
    <source>
        <dbReference type="EMBL" id="EJT82604.1"/>
    </source>
</evidence>
<dbReference type="VEuPathDB" id="FungiDB:GGTG_02577"/>
<dbReference type="EnsemblFungi" id="EJT82604">
    <property type="protein sequence ID" value="EJT82604"/>
    <property type="gene ID" value="GGTG_02577"/>
</dbReference>
<dbReference type="Proteomes" id="UP000006039">
    <property type="component" value="Unassembled WGS sequence"/>
</dbReference>
<dbReference type="HOGENOM" id="CLU_2574011_0_0_1"/>
<reference evidence="2" key="5">
    <citation type="submission" date="2018-04" db="UniProtKB">
        <authorList>
            <consortium name="EnsemblFungi"/>
        </authorList>
    </citation>
    <scope>IDENTIFICATION</scope>
    <source>
        <strain evidence="2">R3-111a-1</strain>
    </source>
</reference>
<reference evidence="2" key="4">
    <citation type="journal article" date="2015" name="G3 (Bethesda)">
        <title>Genome sequences of three phytopathogenic species of the Magnaporthaceae family of fungi.</title>
        <authorList>
            <person name="Okagaki L.H."/>
            <person name="Nunes C.C."/>
            <person name="Sailsbery J."/>
            <person name="Clay B."/>
            <person name="Brown D."/>
            <person name="John T."/>
            <person name="Oh Y."/>
            <person name="Young N."/>
            <person name="Fitzgerald M."/>
            <person name="Haas B.J."/>
            <person name="Zeng Q."/>
            <person name="Young S."/>
            <person name="Adiconis X."/>
            <person name="Fan L."/>
            <person name="Levin J.Z."/>
            <person name="Mitchell T.K."/>
            <person name="Okubara P.A."/>
            <person name="Farman M.L."/>
            <person name="Kohn L.M."/>
            <person name="Birren B."/>
            <person name="Ma L.-J."/>
            <person name="Dean R.A."/>
        </authorList>
    </citation>
    <scope>NUCLEOTIDE SEQUENCE</scope>
    <source>
        <strain evidence="2">R3-111a-1</strain>
    </source>
</reference>
<dbReference type="EMBL" id="GL385395">
    <property type="protein sequence ID" value="EJT82604.1"/>
    <property type="molecule type" value="Genomic_DNA"/>
</dbReference>
<dbReference type="RefSeq" id="XP_009218613.1">
    <property type="nucleotide sequence ID" value="XM_009220349.1"/>
</dbReference>
<gene>
    <name evidence="2" type="primary">20343035</name>
    <name evidence="1" type="ORF">GGTG_02577</name>
</gene>
<dbReference type="AlphaFoldDB" id="J3NMS1"/>
<accession>J3NMS1</accession>
<keyword evidence="3" id="KW-1185">Reference proteome</keyword>
<protein>
    <submittedName>
        <fullName evidence="1 2">Uncharacterized protein</fullName>
    </submittedName>
</protein>
<evidence type="ECO:0000313" key="3">
    <source>
        <dbReference type="Proteomes" id="UP000006039"/>
    </source>
</evidence>
<evidence type="ECO:0000313" key="2">
    <source>
        <dbReference type="EnsemblFungi" id="EJT82604"/>
    </source>
</evidence>
<dbReference type="GeneID" id="20343035"/>
<proteinExistence type="predicted"/>
<sequence length="81" mass="9180">MHCRRPFRPLPNYKAKAGFKAVALGKVKAKARFELITLLRNNFADIPVTKDSGFYNRLVQYTQAKLQRSAKSVLLCIVIAN</sequence>